<dbReference type="SMART" id="SM00829">
    <property type="entry name" value="PKS_ER"/>
    <property type="match status" value="1"/>
</dbReference>
<dbReference type="RefSeq" id="WP_254743075.1">
    <property type="nucleotide sequence ID" value="NZ_JANCLU010000012.1"/>
</dbReference>
<keyword evidence="2" id="KW-0560">Oxidoreductase</keyword>
<dbReference type="PANTHER" id="PTHR48106:SF13">
    <property type="entry name" value="QUINONE OXIDOREDUCTASE-RELATED"/>
    <property type="match status" value="1"/>
</dbReference>
<dbReference type="InterPro" id="IPR020843">
    <property type="entry name" value="ER"/>
</dbReference>
<keyword evidence="5" id="KW-1185">Reference proteome</keyword>
<dbReference type="NCBIfam" id="NF008024">
    <property type="entry name" value="PRK10754.1"/>
    <property type="match status" value="1"/>
</dbReference>
<dbReference type="Gene3D" id="3.90.180.10">
    <property type="entry name" value="Medium-chain alcohol dehydrogenases, catalytic domain"/>
    <property type="match status" value="1"/>
</dbReference>
<proteinExistence type="predicted"/>
<dbReference type="InterPro" id="IPR002364">
    <property type="entry name" value="Quin_OxRdtase/zeta-crystal_CS"/>
</dbReference>
<dbReference type="InterPro" id="IPR036291">
    <property type="entry name" value="NAD(P)-bd_dom_sf"/>
</dbReference>
<dbReference type="Proteomes" id="UP001205890">
    <property type="component" value="Unassembled WGS sequence"/>
</dbReference>
<evidence type="ECO:0000256" key="1">
    <source>
        <dbReference type="ARBA" id="ARBA00022857"/>
    </source>
</evidence>
<protein>
    <submittedName>
        <fullName evidence="4">Quinone oxidoreductase</fullName>
    </submittedName>
</protein>
<dbReference type="Pfam" id="PF08240">
    <property type="entry name" value="ADH_N"/>
    <property type="match status" value="1"/>
</dbReference>
<dbReference type="InterPro" id="IPR047618">
    <property type="entry name" value="QOR-like"/>
</dbReference>
<evidence type="ECO:0000313" key="4">
    <source>
        <dbReference type="EMBL" id="MCP8939490.1"/>
    </source>
</evidence>
<dbReference type="InterPro" id="IPR013149">
    <property type="entry name" value="ADH-like_C"/>
</dbReference>
<feature type="domain" description="Enoyl reductase (ER)" evidence="3">
    <location>
        <begin position="11"/>
        <end position="321"/>
    </location>
</feature>
<dbReference type="Pfam" id="PF00107">
    <property type="entry name" value="ADH_zinc_N"/>
    <property type="match status" value="1"/>
</dbReference>
<dbReference type="EMBL" id="JANCLU010000012">
    <property type="protein sequence ID" value="MCP8939490.1"/>
    <property type="molecule type" value="Genomic_DNA"/>
</dbReference>
<dbReference type="PANTHER" id="PTHR48106">
    <property type="entry name" value="QUINONE OXIDOREDUCTASE PIG3-RELATED"/>
    <property type="match status" value="1"/>
</dbReference>
<dbReference type="PROSITE" id="PS01162">
    <property type="entry name" value="QOR_ZETA_CRYSTAL"/>
    <property type="match status" value="1"/>
</dbReference>
<name>A0ABT1LDA7_9HYPH</name>
<evidence type="ECO:0000313" key="5">
    <source>
        <dbReference type="Proteomes" id="UP001205890"/>
    </source>
</evidence>
<sequence>MVKGIRVHKVGGPDALVYEDFELPPPGPGQIRVKTRAIGLNFIEVYQRTGLYASPTPFTPGGETAGDVIAVGPGVTGFRKGDRVATAAGMGAYAEERNIAAELTVKLPESISYETAAAMMLKGLTAQYLLRQTFKVKAGDTILFHAAAGGVGLIACQWAKHLGATVIGTVGDKDKARLAKRNGCDHVILYREEDWVKRVAEITGGKKCDVVYDGVGKATFPGSLDCLRPRGMFVTFGNASGPIEGFSPLLLSQKGSLFMTRPTLAGYASDRKSLAAMARDLFAVVASGAVKIKVGQKMKLKDAAEAHRQLESRATTGATVLLP</sequence>
<dbReference type="InterPro" id="IPR011032">
    <property type="entry name" value="GroES-like_sf"/>
</dbReference>
<dbReference type="Gene3D" id="3.40.50.720">
    <property type="entry name" value="NAD(P)-binding Rossmann-like Domain"/>
    <property type="match status" value="1"/>
</dbReference>
<comment type="caution">
    <text evidence="4">The sequence shown here is derived from an EMBL/GenBank/DDBJ whole genome shotgun (WGS) entry which is preliminary data.</text>
</comment>
<gene>
    <name evidence="4" type="ORF">NK718_13270</name>
</gene>
<organism evidence="4 5">
    <name type="scientific">Alsobacter ponti</name>
    <dbReference type="NCBI Taxonomy" id="2962936"/>
    <lineage>
        <taxon>Bacteria</taxon>
        <taxon>Pseudomonadati</taxon>
        <taxon>Pseudomonadota</taxon>
        <taxon>Alphaproteobacteria</taxon>
        <taxon>Hyphomicrobiales</taxon>
        <taxon>Alsobacteraceae</taxon>
        <taxon>Alsobacter</taxon>
    </lineage>
</organism>
<accession>A0ABT1LDA7</accession>
<evidence type="ECO:0000259" key="3">
    <source>
        <dbReference type="SMART" id="SM00829"/>
    </source>
</evidence>
<dbReference type="CDD" id="cd05286">
    <property type="entry name" value="QOR2"/>
    <property type="match status" value="1"/>
</dbReference>
<evidence type="ECO:0000256" key="2">
    <source>
        <dbReference type="ARBA" id="ARBA00023002"/>
    </source>
</evidence>
<dbReference type="SUPFAM" id="SSF50129">
    <property type="entry name" value="GroES-like"/>
    <property type="match status" value="1"/>
</dbReference>
<dbReference type="InterPro" id="IPR013154">
    <property type="entry name" value="ADH-like_N"/>
</dbReference>
<reference evidence="4 5" key="1">
    <citation type="submission" date="2022-07" db="EMBL/GenBank/DDBJ databases">
        <authorList>
            <person name="Li W.-J."/>
            <person name="Deng Q.-Q."/>
        </authorList>
    </citation>
    <scope>NUCLEOTIDE SEQUENCE [LARGE SCALE GENOMIC DNA]</scope>
    <source>
        <strain evidence="4 5">SYSU M60028</strain>
    </source>
</reference>
<dbReference type="SUPFAM" id="SSF51735">
    <property type="entry name" value="NAD(P)-binding Rossmann-fold domains"/>
    <property type="match status" value="1"/>
</dbReference>
<keyword evidence="1" id="KW-0521">NADP</keyword>